<evidence type="ECO:0000313" key="5">
    <source>
        <dbReference type="Proteomes" id="UP001243009"/>
    </source>
</evidence>
<organism evidence="4 5">
    <name type="scientific">Paracraurococcus lichenis</name>
    <dbReference type="NCBI Taxonomy" id="3064888"/>
    <lineage>
        <taxon>Bacteria</taxon>
        <taxon>Pseudomonadati</taxon>
        <taxon>Pseudomonadota</taxon>
        <taxon>Alphaproteobacteria</taxon>
        <taxon>Acetobacterales</taxon>
        <taxon>Roseomonadaceae</taxon>
        <taxon>Paracraurococcus</taxon>
    </lineage>
</organism>
<sequence>MMTSKDLRELRDPLTGTATAEATRRFLEAALDLSESHGPSVVLFAVGIDGLSLIEVSHGPAVADAALLGVADRLRAGLRTHDLVGRLPAGFTVCLPEIFTAEARPAAERLRRVLEATPVATGTGPLALRCSIGLAFGRGPGSSADDLMARATAALAAAQEAGGSRIVVNS</sequence>
<evidence type="ECO:0000259" key="3">
    <source>
        <dbReference type="PROSITE" id="PS50887"/>
    </source>
</evidence>
<evidence type="ECO:0000313" key="4">
    <source>
        <dbReference type="EMBL" id="MDO9708626.1"/>
    </source>
</evidence>
<dbReference type="PANTHER" id="PTHR45138">
    <property type="entry name" value="REGULATORY COMPONENTS OF SENSORY TRANSDUCTION SYSTEM"/>
    <property type="match status" value="1"/>
</dbReference>
<dbReference type="NCBIfam" id="TIGR00254">
    <property type="entry name" value="GGDEF"/>
    <property type="match status" value="1"/>
</dbReference>
<dbReference type="Pfam" id="PF00990">
    <property type="entry name" value="GGDEF"/>
    <property type="match status" value="1"/>
</dbReference>
<dbReference type="SMART" id="SM00267">
    <property type="entry name" value="GGDEF"/>
    <property type="match status" value="1"/>
</dbReference>
<name>A0ABT9DXK6_9PROT</name>
<feature type="domain" description="GGDEF" evidence="3">
    <location>
        <begin position="39"/>
        <end position="170"/>
    </location>
</feature>
<dbReference type="EMBL" id="JAUTWS010000007">
    <property type="protein sequence ID" value="MDO9708626.1"/>
    <property type="molecule type" value="Genomic_DNA"/>
</dbReference>
<dbReference type="EC" id="2.7.7.65" evidence="1"/>
<dbReference type="SUPFAM" id="SSF55073">
    <property type="entry name" value="Nucleotide cyclase"/>
    <property type="match status" value="1"/>
</dbReference>
<reference evidence="4 5" key="1">
    <citation type="submission" date="2023-08" db="EMBL/GenBank/DDBJ databases">
        <title>The draft genome sequence of Paracraurococcus sp. LOR1-02.</title>
        <authorList>
            <person name="Kingkaew E."/>
            <person name="Tanasupawat S."/>
        </authorList>
    </citation>
    <scope>NUCLEOTIDE SEQUENCE [LARGE SCALE GENOMIC DNA]</scope>
    <source>
        <strain evidence="4 5">LOR1-02</strain>
    </source>
</reference>
<proteinExistence type="predicted"/>
<dbReference type="InterPro" id="IPR029787">
    <property type="entry name" value="Nucleotide_cyclase"/>
</dbReference>
<dbReference type="InterPro" id="IPR050469">
    <property type="entry name" value="Diguanylate_Cyclase"/>
</dbReference>
<dbReference type="PROSITE" id="PS50887">
    <property type="entry name" value="GGDEF"/>
    <property type="match status" value="1"/>
</dbReference>
<protein>
    <recommendedName>
        <fullName evidence="1">diguanylate cyclase</fullName>
        <ecNumber evidence="1">2.7.7.65</ecNumber>
    </recommendedName>
</protein>
<dbReference type="RefSeq" id="WP_305103492.1">
    <property type="nucleotide sequence ID" value="NZ_JAUTWS010000007.1"/>
</dbReference>
<comment type="caution">
    <text evidence="4">The sequence shown here is derived from an EMBL/GenBank/DDBJ whole genome shotgun (WGS) entry which is preliminary data.</text>
</comment>
<keyword evidence="4" id="KW-0548">Nucleotidyltransferase</keyword>
<keyword evidence="5" id="KW-1185">Reference proteome</keyword>
<dbReference type="PANTHER" id="PTHR45138:SF9">
    <property type="entry name" value="DIGUANYLATE CYCLASE DGCM-RELATED"/>
    <property type="match status" value="1"/>
</dbReference>
<accession>A0ABT9DXK6</accession>
<evidence type="ECO:0000256" key="2">
    <source>
        <dbReference type="ARBA" id="ARBA00034247"/>
    </source>
</evidence>
<evidence type="ECO:0000256" key="1">
    <source>
        <dbReference type="ARBA" id="ARBA00012528"/>
    </source>
</evidence>
<comment type="catalytic activity">
    <reaction evidence="2">
        <text>2 GTP = 3',3'-c-di-GMP + 2 diphosphate</text>
        <dbReference type="Rhea" id="RHEA:24898"/>
        <dbReference type="ChEBI" id="CHEBI:33019"/>
        <dbReference type="ChEBI" id="CHEBI:37565"/>
        <dbReference type="ChEBI" id="CHEBI:58805"/>
        <dbReference type="EC" id="2.7.7.65"/>
    </reaction>
</comment>
<dbReference type="Gene3D" id="3.30.70.270">
    <property type="match status" value="1"/>
</dbReference>
<dbReference type="GO" id="GO:0052621">
    <property type="term" value="F:diguanylate cyclase activity"/>
    <property type="evidence" value="ECO:0007669"/>
    <property type="project" value="UniProtKB-EC"/>
</dbReference>
<dbReference type="InterPro" id="IPR000160">
    <property type="entry name" value="GGDEF_dom"/>
</dbReference>
<dbReference type="CDD" id="cd01949">
    <property type="entry name" value="GGDEF"/>
    <property type="match status" value="1"/>
</dbReference>
<dbReference type="InterPro" id="IPR043128">
    <property type="entry name" value="Rev_trsase/Diguanyl_cyclase"/>
</dbReference>
<keyword evidence="4" id="KW-0808">Transferase</keyword>
<dbReference type="Proteomes" id="UP001243009">
    <property type="component" value="Unassembled WGS sequence"/>
</dbReference>
<gene>
    <name evidence="4" type="ORF">Q7A36_09750</name>
</gene>